<sequence length="99" mass="11311">MNLTRHAYKRMSERNIQQAVIDIALDFGTESGDGEKIILDKKTISVMMGTLSGLLKHLEKLKSRGGLTVVEFNEALITAYYNDSFNVKKRYKTHENNFN</sequence>
<dbReference type="KEGG" id="dda:Dd703_2417"/>
<dbReference type="EMBL" id="CP001654">
    <property type="protein sequence ID" value="ACS86199.1"/>
    <property type="molecule type" value="Genomic_DNA"/>
</dbReference>
<dbReference type="AlphaFoldDB" id="C6C8Z9"/>
<proteinExistence type="predicted"/>
<protein>
    <submittedName>
        <fullName evidence="1">Uncharacterized protein</fullName>
    </submittedName>
</protein>
<evidence type="ECO:0000313" key="1">
    <source>
        <dbReference type="EMBL" id="ACS86199.1"/>
    </source>
</evidence>
<dbReference type="Proteomes" id="UP000002734">
    <property type="component" value="Chromosome"/>
</dbReference>
<dbReference type="eggNOG" id="ENOG5033CKK">
    <property type="taxonomic scope" value="Bacteria"/>
</dbReference>
<dbReference type="STRING" id="579405.Dd703_2417"/>
<keyword evidence="2" id="KW-1185">Reference proteome</keyword>
<organism evidence="1 2">
    <name type="scientific">Musicola paradisiaca (strain Ech703)</name>
    <name type="common">Dickeya paradisiaca</name>
    <name type="synonym">Dickeya dadantii</name>
    <dbReference type="NCBI Taxonomy" id="579405"/>
    <lineage>
        <taxon>Bacteria</taxon>
        <taxon>Pseudomonadati</taxon>
        <taxon>Pseudomonadota</taxon>
        <taxon>Gammaproteobacteria</taxon>
        <taxon>Enterobacterales</taxon>
        <taxon>Pectobacteriaceae</taxon>
        <taxon>Musicola</taxon>
    </lineage>
</organism>
<dbReference type="HOGENOM" id="CLU_181380_0_0_6"/>
<name>C6C8Z9_MUSP7</name>
<accession>C6C8Z9</accession>
<evidence type="ECO:0000313" key="2">
    <source>
        <dbReference type="Proteomes" id="UP000002734"/>
    </source>
</evidence>
<gene>
    <name evidence="1" type="ordered locus">Dd703_2417</name>
</gene>
<dbReference type="RefSeq" id="WP_015854106.1">
    <property type="nucleotide sequence ID" value="NC_012880.1"/>
</dbReference>
<reference evidence="1" key="1">
    <citation type="submission" date="2009-06" db="EMBL/GenBank/DDBJ databases">
        <title>Complete sequence of Dickeya dadantii Ech703.</title>
        <authorList>
            <consortium name="US DOE Joint Genome Institute"/>
            <person name="Lucas S."/>
            <person name="Copeland A."/>
            <person name="Lapidus A."/>
            <person name="Glavina del Rio T."/>
            <person name="Dalin E."/>
            <person name="Tice H."/>
            <person name="Bruce D."/>
            <person name="Goodwin L."/>
            <person name="Pitluck S."/>
            <person name="Chertkov O."/>
            <person name="Brettin T."/>
            <person name="Detter J.C."/>
            <person name="Han C."/>
            <person name="Larimer F."/>
            <person name="Land M."/>
            <person name="Hauser L."/>
            <person name="Kyrpides N."/>
            <person name="Mikhailova N."/>
            <person name="Balakrishnan V."/>
            <person name="Glasner J."/>
            <person name="Perna N.T."/>
        </authorList>
    </citation>
    <scope>NUCLEOTIDE SEQUENCE [LARGE SCALE GENOMIC DNA]</scope>
    <source>
        <strain evidence="1">Ech703</strain>
    </source>
</reference>